<comment type="caution">
    <text evidence="2">The sequence shown here is derived from an EMBL/GenBank/DDBJ whole genome shotgun (WGS) entry which is preliminary data.</text>
</comment>
<proteinExistence type="predicted"/>
<evidence type="ECO:0000313" key="2">
    <source>
        <dbReference type="EMBL" id="NMK53980.1"/>
    </source>
</evidence>
<feature type="transmembrane region" description="Helical" evidence="1">
    <location>
        <begin position="20"/>
        <end position="38"/>
    </location>
</feature>
<keyword evidence="1" id="KW-1133">Transmembrane helix</keyword>
<sequence>MKLFKGFKRWLESLSVKTTIVLTGIGITLFLAMQQAFVGSLATGGSRNDIYAMAFALWITVIIFTFILLTMLLFIAYALRGIKNKIFRKKKVKKQ</sequence>
<accession>A0ABX1SQA0</accession>
<reference evidence="2 3" key="1">
    <citation type="submission" date="2020-04" db="EMBL/GenBank/DDBJ databases">
        <title>The Epidemiology and Molecular Characteristics of Linezolid-Resistant Staphylococcus capitis in Huashan Hospital, Shanghai.</title>
        <authorList>
            <person name="Ding L."/>
            <person name="Li P."/>
            <person name="Yang Y."/>
            <person name="Lin D."/>
            <person name="Xu X."/>
        </authorList>
    </citation>
    <scope>NUCLEOTIDE SEQUENCE [LARGE SCALE GENOMIC DNA]</scope>
    <source>
        <strain evidence="2 3">17-84</strain>
    </source>
</reference>
<name>A0ABX1SQA0_STACP</name>
<keyword evidence="1" id="KW-0472">Membrane</keyword>
<evidence type="ECO:0000313" key="3">
    <source>
        <dbReference type="Proteomes" id="UP000538955"/>
    </source>
</evidence>
<keyword evidence="3" id="KW-1185">Reference proteome</keyword>
<evidence type="ECO:0000256" key="1">
    <source>
        <dbReference type="SAM" id="Phobius"/>
    </source>
</evidence>
<dbReference type="EMBL" id="JABBMI010000055">
    <property type="protein sequence ID" value="NMK53980.1"/>
    <property type="molecule type" value="Genomic_DNA"/>
</dbReference>
<gene>
    <name evidence="2" type="ORF">HHM24_04335</name>
</gene>
<organism evidence="2 3">
    <name type="scientific">Staphylococcus capitis</name>
    <dbReference type="NCBI Taxonomy" id="29388"/>
    <lineage>
        <taxon>Bacteria</taxon>
        <taxon>Bacillati</taxon>
        <taxon>Bacillota</taxon>
        <taxon>Bacilli</taxon>
        <taxon>Bacillales</taxon>
        <taxon>Staphylococcaceae</taxon>
        <taxon>Staphylococcus</taxon>
    </lineage>
</organism>
<feature type="transmembrane region" description="Helical" evidence="1">
    <location>
        <begin position="50"/>
        <end position="79"/>
    </location>
</feature>
<keyword evidence="1" id="KW-0812">Transmembrane</keyword>
<dbReference type="RefSeq" id="WP_168992942.1">
    <property type="nucleotide sequence ID" value="NZ_JABBMI010000055.1"/>
</dbReference>
<protein>
    <submittedName>
        <fullName evidence="2">Uncharacterized protein</fullName>
    </submittedName>
</protein>
<dbReference type="Proteomes" id="UP000538955">
    <property type="component" value="Unassembled WGS sequence"/>
</dbReference>